<dbReference type="Proteomes" id="UP000295543">
    <property type="component" value="Unassembled WGS sequence"/>
</dbReference>
<sequence>MPYTLEQVKAAFEASGMSVATWADARGFTRAAVYAVLDGRTKGRRGEAHRIATALGIKESAQRDLEVLLACEQAPKAQSEENKR</sequence>
<evidence type="ECO:0000313" key="2">
    <source>
        <dbReference type="Proteomes" id="UP000295543"/>
    </source>
</evidence>
<dbReference type="RefSeq" id="WP_133394003.1">
    <property type="nucleotide sequence ID" value="NZ_SMTG01000004.1"/>
</dbReference>
<dbReference type="OrthoDB" id="5679056at2"/>
<accession>A0A4R5U8X6</accession>
<dbReference type="GO" id="GO:0003677">
    <property type="term" value="F:DNA binding"/>
    <property type="evidence" value="ECO:0007669"/>
    <property type="project" value="UniProtKB-KW"/>
</dbReference>
<gene>
    <name evidence="1" type="ORF">E2F49_11475</name>
</gene>
<organism evidence="1 2">
    <name type="scientific">Luteimonas terrae</name>
    <dbReference type="NCBI Taxonomy" id="1530191"/>
    <lineage>
        <taxon>Bacteria</taxon>
        <taxon>Pseudomonadati</taxon>
        <taxon>Pseudomonadota</taxon>
        <taxon>Gammaproteobacteria</taxon>
        <taxon>Lysobacterales</taxon>
        <taxon>Lysobacteraceae</taxon>
        <taxon>Luteimonas</taxon>
    </lineage>
</organism>
<keyword evidence="2" id="KW-1185">Reference proteome</keyword>
<evidence type="ECO:0000313" key="1">
    <source>
        <dbReference type="EMBL" id="TDK30950.1"/>
    </source>
</evidence>
<dbReference type="NCBIfam" id="TIGR04111">
    <property type="entry name" value="BcepMu_gp16"/>
    <property type="match status" value="1"/>
</dbReference>
<dbReference type="InterPro" id="IPR026365">
    <property type="entry name" value="BcepMu_gp16"/>
</dbReference>
<dbReference type="EMBL" id="SMTG01000004">
    <property type="protein sequence ID" value="TDK30950.1"/>
    <property type="molecule type" value="Genomic_DNA"/>
</dbReference>
<keyword evidence="1" id="KW-0238">DNA-binding</keyword>
<dbReference type="SUPFAM" id="SSF47413">
    <property type="entry name" value="lambda repressor-like DNA-binding domains"/>
    <property type="match status" value="1"/>
</dbReference>
<comment type="caution">
    <text evidence="1">The sequence shown here is derived from an EMBL/GenBank/DDBJ whole genome shotgun (WGS) entry which is preliminary data.</text>
</comment>
<dbReference type="InterPro" id="IPR010982">
    <property type="entry name" value="Lambda_DNA-bd_dom_sf"/>
</dbReference>
<proteinExistence type="predicted"/>
<name>A0A4R5U8X6_9GAMM</name>
<protein>
    <submittedName>
        <fullName evidence="1">DNA-binding protein</fullName>
    </submittedName>
</protein>
<dbReference type="Gene3D" id="1.10.260.40">
    <property type="entry name" value="lambda repressor-like DNA-binding domains"/>
    <property type="match status" value="1"/>
</dbReference>
<dbReference type="AlphaFoldDB" id="A0A4R5U8X6"/>
<reference evidence="1 2" key="1">
    <citation type="submission" date="2019-03" db="EMBL/GenBank/DDBJ databases">
        <title>Luteimonas zhaokaii sp.nov., isolated from the rectal contents of Plateau pika in Yushu, Qinghai Province, China.</title>
        <authorList>
            <person name="Zhang G."/>
        </authorList>
    </citation>
    <scope>NUCLEOTIDE SEQUENCE [LARGE SCALE GENOMIC DNA]</scope>
    <source>
        <strain evidence="1 2">THG-MD21</strain>
    </source>
</reference>